<evidence type="ECO:0000256" key="2">
    <source>
        <dbReference type="ARBA" id="ARBA00022649"/>
    </source>
</evidence>
<gene>
    <name evidence="3" type="ORF">JOF34_000086</name>
</gene>
<sequence length="173" mass="19523">MLTNRDWQRIIRLSVDLLQGVFGTKRRGQAADRRPVSGGADTYEIDPRSVATLTMSYAPSPDGEPDAGEVVWTWVPYAENDGRGKDRPVLIIGRQSTDRYYGLKLTSRSHDGSREHLRLGTGGWDAQGRESWVDLDQLYSVPRHGVRREAAALDLDRFTVVAHALRTRYGWKV</sequence>
<evidence type="ECO:0000313" key="4">
    <source>
        <dbReference type="Proteomes" id="UP001519362"/>
    </source>
</evidence>
<dbReference type="Gene3D" id="2.30.30.110">
    <property type="match status" value="1"/>
</dbReference>
<evidence type="ECO:0000313" key="3">
    <source>
        <dbReference type="EMBL" id="MBP2435500.1"/>
    </source>
</evidence>
<dbReference type="RefSeq" id="WP_241245033.1">
    <property type="nucleotide sequence ID" value="NZ_CP049253.1"/>
</dbReference>
<dbReference type="EMBL" id="JAGIOL010000001">
    <property type="protein sequence ID" value="MBP2435500.1"/>
    <property type="molecule type" value="Genomic_DNA"/>
</dbReference>
<keyword evidence="4" id="KW-1185">Reference proteome</keyword>
<reference evidence="3 4" key="1">
    <citation type="submission" date="2021-03" db="EMBL/GenBank/DDBJ databases">
        <title>Sequencing the genomes of 1000 actinobacteria strains.</title>
        <authorList>
            <person name="Klenk H.-P."/>
        </authorList>
    </citation>
    <scope>NUCLEOTIDE SEQUENCE [LARGE SCALE GENOMIC DNA]</scope>
    <source>
        <strain evidence="3 4">DSM 24221</strain>
    </source>
</reference>
<protein>
    <recommendedName>
        <fullName evidence="5">PemK-like, MazF-like toxin of type II toxin-antitoxin system</fullName>
    </recommendedName>
</protein>
<dbReference type="SUPFAM" id="SSF50118">
    <property type="entry name" value="Cell growth inhibitor/plasmid maintenance toxic component"/>
    <property type="match status" value="1"/>
</dbReference>
<proteinExistence type="inferred from homology"/>
<keyword evidence="2" id="KW-1277">Toxin-antitoxin system</keyword>
<comment type="similarity">
    <text evidence="1">Belongs to the PemK/MazF family.</text>
</comment>
<comment type="caution">
    <text evidence="3">The sequence shown here is derived from an EMBL/GenBank/DDBJ whole genome shotgun (WGS) entry which is preliminary data.</text>
</comment>
<dbReference type="Pfam" id="PF02452">
    <property type="entry name" value="PemK_toxin"/>
    <property type="match status" value="1"/>
</dbReference>
<organism evidence="3 4">
    <name type="scientific">Microbacterium amylolyticum</name>
    <dbReference type="NCBI Taxonomy" id="936337"/>
    <lineage>
        <taxon>Bacteria</taxon>
        <taxon>Bacillati</taxon>
        <taxon>Actinomycetota</taxon>
        <taxon>Actinomycetes</taxon>
        <taxon>Micrococcales</taxon>
        <taxon>Microbacteriaceae</taxon>
        <taxon>Microbacterium</taxon>
    </lineage>
</organism>
<name>A0ABS4ZDZ8_9MICO</name>
<evidence type="ECO:0008006" key="5">
    <source>
        <dbReference type="Google" id="ProtNLM"/>
    </source>
</evidence>
<dbReference type="Proteomes" id="UP001519362">
    <property type="component" value="Unassembled WGS sequence"/>
</dbReference>
<evidence type="ECO:0000256" key="1">
    <source>
        <dbReference type="ARBA" id="ARBA00007521"/>
    </source>
</evidence>
<accession>A0ABS4ZDZ8</accession>
<dbReference type="InterPro" id="IPR003477">
    <property type="entry name" value="PemK-like"/>
</dbReference>
<dbReference type="InterPro" id="IPR011067">
    <property type="entry name" value="Plasmid_toxin/cell-grow_inhib"/>
</dbReference>